<sequence length="122" mass="13608">MMNPMPRHRLRLAYVLLLGLLAPAASADIYTCVNKSGVTAYQDRPCSATQQTQRHQTTDSQPERPMPRGGYASCEEMRVQIFEMEDGLDLVTEDLANFGWSAADLRAALQRCDLPTTVADYL</sequence>
<feature type="signal peptide" evidence="2">
    <location>
        <begin position="1"/>
        <end position="27"/>
    </location>
</feature>
<dbReference type="EMBL" id="JBHSAF010000001">
    <property type="protein sequence ID" value="MFC3912487.1"/>
    <property type="molecule type" value="Genomic_DNA"/>
</dbReference>
<dbReference type="InterPro" id="IPR025392">
    <property type="entry name" value="DUF4124"/>
</dbReference>
<evidence type="ECO:0000313" key="4">
    <source>
        <dbReference type="EMBL" id="MFC3912487.1"/>
    </source>
</evidence>
<comment type="caution">
    <text evidence="4">The sequence shown here is derived from an EMBL/GenBank/DDBJ whole genome shotgun (WGS) entry which is preliminary data.</text>
</comment>
<accession>A0ABV8CJS7</accession>
<evidence type="ECO:0000313" key="5">
    <source>
        <dbReference type="Proteomes" id="UP001595692"/>
    </source>
</evidence>
<feature type="chain" id="PRO_5045573510" evidence="2">
    <location>
        <begin position="28"/>
        <end position="122"/>
    </location>
</feature>
<feature type="domain" description="DUF4124" evidence="3">
    <location>
        <begin position="16"/>
        <end position="67"/>
    </location>
</feature>
<keyword evidence="2" id="KW-0732">Signal</keyword>
<gene>
    <name evidence="4" type="ORF">ACFOSS_03265</name>
</gene>
<dbReference type="Pfam" id="PF13511">
    <property type="entry name" value="DUF4124"/>
    <property type="match status" value="1"/>
</dbReference>
<evidence type="ECO:0000256" key="1">
    <source>
        <dbReference type="SAM" id="MobiDB-lite"/>
    </source>
</evidence>
<evidence type="ECO:0000256" key="2">
    <source>
        <dbReference type="SAM" id="SignalP"/>
    </source>
</evidence>
<name>A0ABV8CJS7_9GAMM</name>
<reference evidence="5" key="1">
    <citation type="journal article" date="2019" name="Int. J. Syst. Evol. Microbiol.">
        <title>The Global Catalogue of Microorganisms (GCM) 10K type strain sequencing project: providing services to taxonomists for standard genome sequencing and annotation.</title>
        <authorList>
            <consortium name="The Broad Institute Genomics Platform"/>
            <consortium name="The Broad Institute Genome Sequencing Center for Infectious Disease"/>
            <person name="Wu L."/>
            <person name="Ma J."/>
        </authorList>
    </citation>
    <scope>NUCLEOTIDE SEQUENCE [LARGE SCALE GENOMIC DNA]</scope>
    <source>
        <strain evidence="5">CCUG 54939</strain>
    </source>
</reference>
<organism evidence="4 5">
    <name type="scientific">Pseudaeromonas sharmana</name>
    <dbReference type="NCBI Taxonomy" id="328412"/>
    <lineage>
        <taxon>Bacteria</taxon>
        <taxon>Pseudomonadati</taxon>
        <taxon>Pseudomonadota</taxon>
        <taxon>Gammaproteobacteria</taxon>
        <taxon>Aeromonadales</taxon>
        <taxon>Aeromonadaceae</taxon>
        <taxon>Pseudaeromonas</taxon>
    </lineage>
</organism>
<protein>
    <submittedName>
        <fullName evidence="4">DUF4124 domain-containing protein</fullName>
    </submittedName>
</protein>
<feature type="region of interest" description="Disordered" evidence="1">
    <location>
        <begin position="43"/>
        <end position="70"/>
    </location>
</feature>
<feature type="compositionally biased region" description="Polar residues" evidence="1">
    <location>
        <begin position="47"/>
        <end position="60"/>
    </location>
</feature>
<dbReference type="Proteomes" id="UP001595692">
    <property type="component" value="Unassembled WGS sequence"/>
</dbReference>
<evidence type="ECO:0000259" key="3">
    <source>
        <dbReference type="Pfam" id="PF13511"/>
    </source>
</evidence>
<proteinExistence type="predicted"/>
<keyword evidence="5" id="KW-1185">Reference proteome</keyword>
<dbReference type="RefSeq" id="WP_377150595.1">
    <property type="nucleotide sequence ID" value="NZ_JBHSAF010000001.1"/>
</dbReference>